<dbReference type="SUPFAM" id="SSF53850">
    <property type="entry name" value="Periplasmic binding protein-like II"/>
    <property type="match status" value="1"/>
</dbReference>
<evidence type="ECO:0000256" key="2">
    <source>
        <dbReference type="ARBA" id="ARBA00023015"/>
    </source>
</evidence>
<dbReference type="PROSITE" id="PS50931">
    <property type="entry name" value="HTH_LYSR"/>
    <property type="match status" value="1"/>
</dbReference>
<dbReference type="GO" id="GO:0003677">
    <property type="term" value="F:DNA binding"/>
    <property type="evidence" value="ECO:0007669"/>
    <property type="project" value="UniProtKB-KW"/>
</dbReference>
<accession>A0A4R3KSX4</accession>
<evidence type="ECO:0000256" key="1">
    <source>
        <dbReference type="ARBA" id="ARBA00009437"/>
    </source>
</evidence>
<keyword evidence="2" id="KW-0805">Transcription regulation</keyword>
<name>A0A4R3KSX4_9SPHI</name>
<dbReference type="EMBL" id="SMAD01000004">
    <property type="protein sequence ID" value="TCS87906.1"/>
    <property type="molecule type" value="Genomic_DNA"/>
</dbReference>
<dbReference type="GO" id="GO:0003700">
    <property type="term" value="F:DNA-binding transcription factor activity"/>
    <property type="evidence" value="ECO:0007669"/>
    <property type="project" value="InterPro"/>
</dbReference>
<evidence type="ECO:0000256" key="3">
    <source>
        <dbReference type="ARBA" id="ARBA00023125"/>
    </source>
</evidence>
<reference evidence="7 8" key="1">
    <citation type="submission" date="2019-03" db="EMBL/GenBank/DDBJ databases">
        <title>Genomic Encyclopedia of Type Strains, Phase IV (KMG-IV): sequencing the most valuable type-strain genomes for metagenomic binning, comparative biology and taxonomic classification.</title>
        <authorList>
            <person name="Goeker M."/>
        </authorList>
    </citation>
    <scope>NUCLEOTIDE SEQUENCE [LARGE SCALE GENOMIC DNA]</scope>
    <source>
        <strain evidence="7 8">DSM 21100</strain>
    </source>
</reference>
<dbReference type="SUPFAM" id="SSF46785">
    <property type="entry name" value="Winged helix' DNA-binding domain"/>
    <property type="match status" value="1"/>
</dbReference>
<comment type="caution">
    <text evidence="7">The sequence shown here is derived from an EMBL/GenBank/DDBJ whole genome shotgun (WGS) entry which is preliminary data.</text>
</comment>
<dbReference type="Gene3D" id="1.10.10.10">
    <property type="entry name" value="Winged helix-like DNA-binding domain superfamily/Winged helix DNA-binding domain"/>
    <property type="match status" value="1"/>
</dbReference>
<sequence length="312" mass="35579">MTIVQLEYILAVDTYRNFARAAEKCFVSQPTLSMQLQKLEEELGEKLFDRSKQPVIPTERGLKVIEQARNVLREFQKIPEIIKESRGEVSGELRLGIIPTVAPYLLPLFITDFLEKYPKVSLVIEELVTGEILKRLANDSIDAGIASTPLQEPVVQEIPLYYEPVVAYVSAAHPLYEREWISSSELETQDLWTLGEGHCFRSQVVNLCRKSPAKNEAGSLEYQNGSMEFLARLADMTGKITLLPEMATYGWPEERKRAIRPMEGRSPVREISMIIQRNHAKRYIIDLLRQSILSHIPPALKEAAGSERIEWK</sequence>
<dbReference type="GO" id="GO:0032993">
    <property type="term" value="C:protein-DNA complex"/>
    <property type="evidence" value="ECO:0007669"/>
    <property type="project" value="TreeGrafter"/>
</dbReference>
<dbReference type="PANTHER" id="PTHR30346">
    <property type="entry name" value="TRANSCRIPTIONAL DUAL REGULATOR HCAR-RELATED"/>
    <property type="match status" value="1"/>
</dbReference>
<evidence type="ECO:0000256" key="5">
    <source>
        <dbReference type="ARBA" id="ARBA00023163"/>
    </source>
</evidence>
<protein>
    <submittedName>
        <fullName evidence="7">LysR family hydrogen peroxide-inducible transcriptional activator</fullName>
    </submittedName>
</protein>
<gene>
    <name evidence="7" type="ORF">EDD80_104258</name>
</gene>
<dbReference type="AlphaFoldDB" id="A0A4R3KSX4"/>
<proteinExistence type="inferred from homology"/>
<comment type="similarity">
    <text evidence="1">Belongs to the LysR transcriptional regulatory family.</text>
</comment>
<keyword evidence="8" id="KW-1185">Reference proteome</keyword>
<dbReference type="InterPro" id="IPR036388">
    <property type="entry name" value="WH-like_DNA-bd_sf"/>
</dbReference>
<evidence type="ECO:0000313" key="8">
    <source>
        <dbReference type="Proteomes" id="UP000295807"/>
    </source>
</evidence>
<dbReference type="FunFam" id="1.10.10.10:FF:000001">
    <property type="entry name" value="LysR family transcriptional regulator"/>
    <property type="match status" value="1"/>
</dbReference>
<keyword evidence="4" id="KW-0010">Activator</keyword>
<organism evidence="7 8">
    <name type="scientific">Anseongella ginsenosidimutans</name>
    <dbReference type="NCBI Taxonomy" id="496056"/>
    <lineage>
        <taxon>Bacteria</taxon>
        <taxon>Pseudomonadati</taxon>
        <taxon>Bacteroidota</taxon>
        <taxon>Sphingobacteriia</taxon>
        <taxon>Sphingobacteriales</taxon>
        <taxon>Sphingobacteriaceae</taxon>
        <taxon>Anseongella</taxon>
    </lineage>
</organism>
<dbReference type="Pfam" id="PF00126">
    <property type="entry name" value="HTH_1"/>
    <property type="match status" value="1"/>
</dbReference>
<evidence type="ECO:0000259" key="6">
    <source>
        <dbReference type="PROSITE" id="PS50931"/>
    </source>
</evidence>
<dbReference type="Proteomes" id="UP000295807">
    <property type="component" value="Unassembled WGS sequence"/>
</dbReference>
<dbReference type="OrthoDB" id="9803735at2"/>
<dbReference type="RefSeq" id="WP_132128981.1">
    <property type="nucleotide sequence ID" value="NZ_CP042432.1"/>
</dbReference>
<dbReference type="CDD" id="cd08411">
    <property type="entry name" value="PBP2_OxyR"/>
    <property type="match status" value="1"/>
</dbReference>
<dbReference type="PRINTS" id="PR00039">
    <property type="entry name" value="HTHLYSR"/>
</dbReference>
<evidence type="ECO:0000256" key="4">
    <source>
        <dbReference type="ARBA" id="ARBA00023159"/>
    </source>
</evidence>
<dbReference type="InterPro" id="IPR000847">
    <property type="entry name" value="LysR_HTH_N"/>
</dbReference>
<evidence type="ECO:0000313" key="7">
    <source>
        <dbReference type="EMBL" id="TCS87906.1"/>
    </source>
</evidence>
<dbReference type="Pfam" id="PF03466">
    <property type="entry name" value="LysR_substrate"/>
    <property type="match status" value="1"/>
</dbReference>
<dbReference type="Gene3D" id="3.40.190.10">
    <property type="entry name" value="Periplasmic binding protein-like II"/>
    <property type="match status" value="2"/>
</dbReference>
<keyword evidence="5" id="KW-0804">Transcription</keyword>
<dbReference type="InterPro" id="IPR036390">
    <property type="entry name" value="WH_DNA-bd_sf"/>
</dbReference>
<dbReference type="PANTHER" id="PTHR30346:SF26">
    <property type="entry name" value="HYDROGEN PEROXIDE-INDUCIBLE GENES ACTIVATOR"/>
    <property type="match status" value="1"/>
</dbReference>
<dbReference type="InterPro" id="IPR005119">
    <property type="entry name" value="LysR_subst-bd"/>
</dbReference>
<feature type="domain" description="HTH lysR-type" evidence="6">
    <location>
        <begin position="1"/>
        <end position="58"/>
    </location>
</feature>
<keyword evidence="3" id="KW-0238">DNA-binding</keyword>